<keyword evidence="5" id="KW-0175">Coiled coil</keyword>
<keyword evidence="10" id="KW-1185">Reference proteome</keyword>
<sequence>MSGKLLRLVCIAATAAGTVLAPVPATAAPEPETEQRDTEQHDIADLLTDLQELYRKAEEATEAYNGTEEKLKEQRAETDRLERALARARLSLHDSRGAAGRLARQQYQSSTDISPYVRLLLARDPQHAIEQGHVIGRLARERADTIGRLTGNERKANELARKARTALDRQLALTERRKKERDGVRARLHDVEELLASLSREQLTDLAEFEQKGIAKAQREFMASGALGNTAEAEPEAGETEAGEAHGDEAEADEVEAAEVDGDTEDNGKNRGRRASTGTTRTPTPSAEGRRAVRYAVRQLGKPYEWGAEGPRAYDCSGLTSQAWAGAGTPIPRTSQEQWKRLERIPLDELRPGDLVVYFPKATHVALYLGDGMVVQAPRPGAKVKVSPIAANPVLGAVRPDPGGKPLRRYEPPELPEGAADGSDEGYGDDGGYAAPAPDTSAR</sequence>
<evidence type="ECO:0000256" key="7">
    <source>
        <dbReference type="SAM" id="SignalP"/>
    </source>
</evidence>
<protein>
    <submittedName>
        <fullName evidence="9">Cell wall-associated NlpC family hydrolase</fullName>
    </submittedName>
</protein>
<evidence type="ECO:0000259" key="8">
    <source>
        <dbReference type="PROSITE" id="PS51935"/>
    </source>
</evidence>
<evidence type="ECO:0000256" key="4">
    <source>
        <dbReference type="ARBA" id="ARBA00022807"/>
    </source>
</evidence>
<feature type="compositionally biased region" description="Low complexity" evidence="6">
    <location>
        <begin position="275"/>
        <end position="287"/>
    </location>
</feature>
<dbReference type="PANTHER" id="PTHR47359">
    <property type="entry name" value="PEPTIDOGLYCAN DL-ENDOPEPTIDASE CWLO"/>
    <property type="match status" value="1"/>
</dbReference>
<evidence type="ECO:0000256" key="6">
    <source>
        <dbReference type="SAM" id="MobiDB-lite"/>
    </source>
</evidence>
<evidence type="ECO:0000313" key="9">
    <source>
        <dbReference type="EMBL" id="MBB4712631.1"/>
    </source>
</evidence>
<feature type="coiled-coil region" evidence="5">
    <location>
        <begin position="43"/>
        <end position="91"/>
    </location>
</feature>
<feature type="compositionally biased region" description="Acidic residues" evidence="6">
    <location>
        <begin position="250"/>
        <end position="265"/>
    </location>
</feature>
<evidence type="ECO:0000256" key="2">
    <source>
        <dbReference type="ARBA" id="ARBA00022670"/>
    </source>
</evidence>
<feature type="domain" description="NlpC/P60" evidence="8">
    <location>
        <begin position="286"/>
        <end position="411"/>
    </location>
</feature>
<reference evidence="9 10" key="1">
    <citation type="submission" date="2020-08" db="EMBL/GenBank/DDBJ databases">
        <title>Sequencing the genomes of 1000 actinobacteria strains.</title>
        <authorList>
            <person name="Klenk H.-P."/>
        </authorList>
    </citation>
    <scope>NUCLEOTIDE SEQUENCE [LARGE SCALE GENOMIC DNA]</scope>
    <source>
        <strain evidence="9 10">DSM 40483</strain>
    </source>
</reference>
<dbReference type="Gene3D" id="3.90.1720.10">
    <property type="entry name" value="endopeptidase domain like (from Nostoc punctiforme)"/>
    <property type="match status" value="1"/>
</dbReference>
<dbReference type="Pfam" id="PF00877">
    <property type="entry name" value="NLPC_P60"/>
    <property type="match status" value="1"/>
</dbReference>
<dbReference type="GO" id="GO:0006508">
    <property type="term" value="P:proteolysis"/>
    <property type="evidence" value="ECO:0007669"/>
    <property type="project" value="UniProtKB-KW"/>
</dbReference>
<dbReference type="PROSITE" id="PS51935">
    <property type="entry name" value="NLPC_P60"/>
    <property type="match status" value="1"/>
</dbReference>
<evidence type="ECO:0000256" key="1">
    <source>
        <dbReference type="ARBA" id="ARBA00007074"/>
    </source>
</evidence>
<dbReference type="RefSeq" id="WP_184908704.1">
    <property type="nucleotide sequence ID" value="NZ_JACHMS010000001.1"/>
</dbReference>
<keyword evidence="2" id="KW-0645">Protease</keyword>
<feature type="region of interest" description="Disordered" evidence="6">
    <location>
        <begin position="394"/>
        <end position="443"/>
    </location>
</feature>
<evidence type="ECO:0000256" key="3">
    <source>
        <dbReference type="ARBA" id="ARBA00022801"/>
    </source>
</evidence>
<accession>A0A7W7DL37</accession>
<dbReference type="InterPro" id="IPR000064">
    <property type="entry name" value="NLP_P60_dom"/>
</dbReference>
<organism evidence="9 10">
    <name type="scientific">Streptomyces luteogriseus</name>
    <dbReference type="NCBI Taxonomy" id="68233"/>
    <lineage>
        <taxon>Bacteria</taxon>
        <taxon>Bacillati</taxon>
        <taxon>Actinomycetota</taxon>
        <taxon>Actinomycetes</taxon>
        <taxon>Kitasatosporales</taxon>
        <taxon>Streptomycetaceae</taxon>
        <taxon>Streptomyces</taxon>
    </lineage>
</organism>
<feature type="compositionally biased region" description="Acidic residues" evidence="6">
    <location>
        <begin position="233"/>
        <end position="242"/>
    </location>
</feature>
<feature type="region of interest" description="Disordered" evidence="6">
    <location>
        <begin position="230"/>
        <end position="289"/>
    </location>
</feature>
<feature type="chain" id="PRO_5030517754" evidence="7">
    <location>
        <begin position="28"/>
        <end position="443"/>
    </location>
</feature>
<feature type="compositionally biased region" description="Low complexity" evidence="6">
    <location>
        <begin position="432"/>
        <end position="443"/>
    </location>
</feature>
<evidence type="ECO:0000313" key="10">
    <source>
        <dbReference type="Proteomes" id="UP000565089"/>
    </source>
</evidence>
<proteinExistence type="inferred from homology"/>
<feature type="signal peptide" evidence="7">
    <location>
        <begin position="1"/>
        <end position="27"/>
    </location>
</feature>
<keyword evidence="3 9" id="KW-0378">Hydrolase</keyword>
<keyword evidence="4" id="KW-0788">Thiol protease</keyword>
<dbReference type="Proteomes" id="UP000565089">
    <property type="component" value="Unassembled WGS sequence"/>
</dbReference>
<evidence type="ECO:0000256" key="5">
    <source>
        <dbReference type="SAM" id="Coils"/>
    </source>
</evidence>
<dbReference type="GO" id="GO:0008234">
    <property type="term" value="F:cysteine-type peptidase activity"/>
    <property type="evidence" value="ECO:0007669"/>
    <property type="project" value="UniProtKB-KW"/>
</dbReference>
<feature type="coiled-coil region" evidence="5">
    <location>
        <begin position="181"/>
        <end position="220"/>
    </location>
</feature>
<comment type="caution">
    <text evidence="9">The sequence shown here is derived from an EMBL/GenBank/DDBJ whole genome shotgun (WGS) entry which is preliminary data.</text>
</comment>
<dbReference type="PANTHER" id="PTHR47359:SF3">
    <property type="entry name" value="NLP_P60 DOMAIN-CONTAINING PROTEIN-RELATED"/>
    <property type="match status" value="1"/>
</dbReference>
<dbReference type="EMBL" id="JACHMS010000001">
    <property type="protein sequence ID" value="MBB4712631.1"/>
    <property type="molecule type" value="Genomic_DNA"/>
</dbReference>
<keyword evidence="7" id="KW-0732">Signal</keyword>
<dbReference type="SUPFAM" id="SSF54001">
    <property type="entry name" value="Cysteine proteinases"/>
    <property type="match status" value="1"/>
</dbReference>
<name>A0A7W7DL37_9ACTN</name>
<dbReference type="AlphaFoldDB" id="A0A7W7DL37"/>
<gene>
    <name evidence="9" type="ORF">BJ965_002513</name>
</gene>
<dbReference type="InterPro" id="IPR051794">
    <property type="entry name" value="PG_Endopeptidase_C40"/>
</dbReference>
<comment type="similarity">
    <text evidence="1">Belongs to the peptidase C40 family.</text>
</comment>
<dbReference type="GeneID" id="95794499"/>
<dbReference type="InterPro" id="IPR038765">
    <property type="entry name" value="Papain-like_cys_pep_sf"/>
</dbReference>